<dbReference type="KEGG" id="ttf:THTE_0909"/>
<proteinExistence type="inferred from homology"/>
<feature type="domain" description="CstA N-terminal" evidence="8">
    <location>
        <begin position="5"/>
        <end position="210"/>
    </location>
</feature>
<feature type="transmembrane region" description="Helical" evidence="7">
    <location>
        <begin position="132"/>
        <end position="158"/>
    </location>
</feature>
<evidence type="ECO:0000313" key="10">
    <source>
        <dbReference type="Proteomes" id="UP000215086"/>
    </source>
</evidence>
<feature type="transmembrane region" description="Helical" evidence="7">
    <location>
        <begin position="90"/>
        <end position="111"/>
    </location>
</feature>
<feature type="transmembrane region" description="Helical" evidence="7">
    <location>
        <begin position="555"/>
        <end position="575"/>
    </location>
</feature>
<feature type="transmembrane region" description="Helical" evidence="7">
    <location>
        <begin position="394"/>
        <end position="418"/>
    </location>
</feature>
<feature type="transmembrane region" description="Helical" evidence="7">
    <location>
        <begin position="354"/>
        <end position="374"/>
    </location>
</feature>
<keyword evidence="5 7" id="KW-1133">Transmembrane helix</keyword>
<dbReference type="PANTHER" id="PTHR30252">
    <property type="entry name" value="INNER MEMBRANE PEPTIDE TRANSPORTER"/>
    <property type="match status" value="1"/>
</dbReference>
<dbReference type="PANTHER" id="PTHR30252:SF0">
    <property type="entry name" value="PEPTIDE TRANSPORTER CSTA"/>
    <property type="match status" value="1"/>
</dbReference>
<feature type="transmembrane region" description="Helical" evidence="7">
    <location>
        <begin position="6"/>
        <end position="23"/>
    </location>
</feature>
<feature type="transmembrane region" description="Helical" evidence="7">
    <location>
        <begin position="282"/>
        <end position="303"/>
    </location>
</feature>
<evidence type="ECO:0000256" key="6">
    <source>
        <dbReference type="ARBA" id="ARBA00023136"/>
    </source>
</evidence>
<feature type="transmembrane region" description="Helical" evidence="7">
    <location>
        <begin position="189"/>
        <end position="207"/>
    </location>
</feature>
<dbReference type="EMBL" id="CP018477">
    <property type="protein sequence ID" value="ASV73511.1"/>
    <property type="molecule type" value="Genomic_DNA"/>
</dbReference>
<feature type="transmembrane region" description="Helical" evidence="7">
    <location>
        <begin position="528"/>
        <end position="549"/>
    </location>
</feature>
<comment type="subcellular location">
    <subcellularLocation>
        <location evidence="1">Cell membrane</location>
        <topology evidence="1">Multi-pass membrane protein</topology>
    </subcellularLocation>
</comment>
<dbReference type="Proteomes" id="UP000215086">
    <property type="component" value="Chromosome"/>
</dbReference>
<gene>
    <name evidence="9" type="ORF">THTE_0909</name>
</gene>
<reference evidence="9 10" key="1">
    <citation type="journal article" name="Front. Microbiol.">
        <title>Sugar Metabolism of the First Thermophilic Planctomycete Thermogutta terrifontis: Comparative Genomic and Transcriptomic Approaches.</title>
        <authorList>
            <person name="Elcheninov A.G."/>
            <person name="Menzel P."/>
            <person name="Gudbergsdottir S.R."/>
            <person name="Slesarev A.I."/>
            <person name="Kadnikov V.V."/>
            <person name="Krogh A."/>
            <person name="Bonch-Osmolovskaya E.A."/>
            <person name="Peng X."/>
            <person name="Kublanov I.V."/>
        </authorList>
    </citation>
    <scope>NUCLEOTIDE SEQUENCE [LARGE SCALE GENOMIC DNA]</scope>
    <source>
        <strain evidence="9 10">R1</strain>
    </source>
</reference>
<evidence type="ECO:0000256" key="5">
    <source>
        <dbReference type="ARBA" id="ARBA00022989"/>
    </source>
</evidence>
<evidence type="ECO:0000256" key="2">
    <source>
        <dbReference type="ARBA" id="ARBA00007755"/>
    </source>
</evidence>
<comment type="similarity">
    <text evidence="2">Belongs to the peptide transporter carbon starvation (CstA) (TC 2.A.114) family.</text>
</comment>
<evidence type="ECO:0000256" key="1">
    <source>
        <dbReference type="ARBA" id="ARBA00004651"/>
    </source>
</evidence>
<dbReference type="GO" id="GO:0009267">
    <property type="term" value="P:cellular response to starvation"/>
    <property type="evidence" value="ECO:0007669"/>
    <property type="project" value="InterPro"/>
</dbReference>
<dbReference type="RefSeq" id="WP_095414088.1">
    <property type="nucleotide sequence ID" value="NZ_CP018477.1"/>
</dbReference>
<keyword evidence="3" id="KW-1003">Cell membrane</keyword>
<feature type="transmembrane region" description="Helical" evidence="7">
    <location>
        <begin position="64"/>
        <end position="84"/>
    </location>
</feature>
<accession>A0A286RC22</accession>
<feature type="domain" description="CstA N-terminal" evidence="8">
    <location>
        <begin position="281"/>
        <end position="571"/>
    </location>
</feature>
<feature type="transmembrane region" description="Helical" evidence="7">
    <location>
        <begin position="315"/>
        <end position="334"/>
    </location>
</feature>
<keyword evidence="6 7" id="KW-0472">Membrane</keyword>
<feature type="transmembrane region" description="Helical" evidence="7">
    <location>
        <begin position="503"/>
        <end position="521"/>
    </location>
</feature>
<evidence type="ECO:0000256" key="3">
    <source>
        <dbReference type="ARBA" id="ARBA00022475"/>
    </source>
</evidence>
<sequence length="639" mass="68939">MLDQAAVVVFGAFALLFLGYQVYGRFLARRVFQLDPDRPTPAHTMYDGIDYCPAKTPVLFGHHFASIAGLGPILGPALAVIWGWLPAVLWVVFGAILIGAVHDLGALVVSLRHRGRSVGEVAYYVLGPRARLLSLLIIFFLMSLAMGAFCNTLADLFLNYNPDAIIPSVGLMLLAVLFGLSVYRLKVPLLPATLGALVVFAGLIYLGEKNPVLTYEWLCTPQTRQALEQARDAKPTMGRPGFSRPYGAAAAIDYFKAQGRDDVVRELGSIKDPDTVLGRANYAWIGALLLYGFLASVLPVWLLLQPRDYINSFQLYFALIALFVGMLVATAVGSEYAKIDAPAVRLNVPGAPPLIPLLFVTIACGAVSGFHSLVSSGTTVKQLNREKDALLVGYGAMLVEGALAVLVIAACVAGLSQFDWSDRGVYASWSAIGGLAAQLNAVVRGSANILSHLGIPTGIGSTFIAVTVTAFALTTLDSATRLLRFNVEELCQAVGLKFLANRYFGSLMAVAGIGFFAVVPAGKALWTLFGTTNQLLAGLALLIVSVYLYQNQRMYAFTLVPMIFMLLMTGAAMIYNLIGFYREGKTVLWVTTVIVLIMAAWLILEGITAFLRGPQRPATIPLEEQPAAQEQRERAETVF</sequence>
<evidence type="ECO:0000259" key="8">
    <source>
        <dbReference type="Pfam" id="PF02554"/>
    </source>
</evidence>
<evidence type="ECO:0000256" key="4">
    <source>
        <dbReference type="ARBA" id="ARBA00022692"/>
    </source>
</evidence>
<keyword evidence="4 7" id="KW-0812">Transmembrane</keyword>
<dbReference type="InterPro" id="IPR051605">
    <property type="entry name" value="CstA"/>
</dbReference>
<dbReference type="Pfam" id="PF02554">
    <property type="entry name" value="CstA"/>
    <property type="match status" value="2"/>
</dbReference>
<dbReference type="GO" id="GO:0005886">
    <property type="term" value="C:plasma membrane"/>
    <property type="evidence" value="ECO:0007669"/>
    <property type="project" value="UniProtKB-SubCell"/>
</dbReference>
<dbReference type="InterPro" id="IPR003706">
    <property type="entry name" value="CstA_N"/>
</dbReference>
<feature type="transmembrane region" description="Helical" evidence="7">
    <location>
        <begin position="455"/>
        <end position="476"/>
    </location>
</feature>
<evidence type="ECO:0000313" key="9">
    <source>
        <dbReference type="EMBL" id="ASV73511.1"/>
    </source>
</evidence>
<keyword evidence="10" id="KW-1185">Reference proteome</keyword>
<feature type="transmembrane region" description="Helical" evidence="7">
    <location>
        <begin position="587"/>
        <end position="604"/>
    </location>
</feature>
<name>A0A286RC22_9BACT</name>
<protein>
    <submittedName>
        <fullName evidence="9">Carbon starvation protein A</fullName>
    </submittedName>
</protein>
<dbReference type="AlphaFoldDB" id="A0A286RC22"/>
<feature type="transmembrane region" description="Helical" evidence="7">
    <location>
        <begin position="164"/>
        <end position="182"/>
    </location>
</feature>
<organism evidence="9 10">
    <name type="scientific">Thermogutta terrifontis</name>
    <dbReference type="NCBI Taxonomy" id="1331910"/>
    <lineage>
        <taxon>Bacteria</taxon>
        <taxon>Pseudomonadati</taxon>
        <taxon>Planctomycetota</taxon>
        <taxon>Planctomycetia</taxon>
        <taxon>Pirellulales</taxon>
        <taxon>Thermoguttaceae</taxon>
        <taxon>Thermogutta</taxon>
    </lineage>
</organism>
<evidence type="ECO:0000256" key="7">
    <source>
        <dbReference type="SAM" id="Phobius"/>
    </source>
</evidence>
<dbReference type="OrthoDB" id="9761224at2"/>